<evidence type="ECO:0000256" key="6">
    <source>
        <dbReference type="ARBA" id="ARBA00023136"/>
    </source>
</evidence>
<feature type="signal peptide" evidence="9">
    <location>
        <begin position="1"/>
        <end position="30"/>
    </location>
</feature>
<protein>
    <submittedName>
        <fullName evidence="11">Macrolide phosphotransferase k</fullName>
    </submittedName>
</protein>
<feature type="transmembrane region" description="Helical" evidence="8">
    <location>
        <begin position="240"/>
        <end position="259"/>
    </location>
</feature>
<evidence type="ECO:0000256" key="2">
    <source>
        <dbReference type="ARBA" id="ARBA00008335"/>
    </source>
</evidence>
<feature type="transmembrane region" description="Helical" evidence="8">
    <location>
        <begin position="170"/>
        <end position="190"/>
    </location>
</feature>
<name>A0A370C7Y4_ASPNG</name>
<gene>
    <name evidence="11" type="ORF">M747DRAFT_255390</name>
</gene>
<dbReference type="GO" id="GO:0016740">
    <property type="term" value="F:transferase activity"/>
    <property type="evidence" value="ECO:0007669"/>
    <property type="project" value="UniProtKB-KW"/>
</dbReference>
<keyword evidence="3" id="KW-0813">Transport</keyword>
<dbReference type="Gene3D" id="1.20.1250.20">
    <property type="entry name" value="MFS general substrate transporter like domains"/>
    <property type="match status" value="1"/>
</dbReference>
<feature type="transmembrane region" description="Helical" evidence="8">
    <location>
        <begin position="211"/>
        <end position="234"/>
    </location>
</feature>
<organism evidence="11 12">
    <name type="scientific">Aspergillus niger ATCC 13496</name>
    <dbReference type="NCBI Taxonomy" id="1353008"/>
    <lineage>
        <taxon>Eukaryota</taxon>
        <taxon>Fungi</taxon>
        <taxon>Dikarya</taxon>
        <taxon>Ascomycota</taxon>
        <taxon>Pezizomycotina</taxon>
        <taxon>Eurotiomycetes</taxon>
        <taxon>Eurotiomycetidae</taxon>
        <taxon>Eurotiales</taxon>
        <taxon>Aspergillaceae</taxon>
        <taxon>Aspergillus</taxon>
        <taxon>Aspergillus subgen. Circumdati</taxon>
    </lineage>
</organism>
<keyword evidence="6 8" id="KW-0472">Membrane</keyword>
<dbReference type="EMBL" id="KZ851905">
    <property type="protein sequence ID" value="RDH23269.1"/>
    <property type="molecule type" value="Genomic_DNA"/>
</dbReference>
<dbReference type="SUPFAM" id="SSF103473">
    <property type="entry name" value="MFS general substrate transporter"/>
    <property type="match status" value="1"/>
</dbReference>
<dbReference type="VEuPathDB" id="FungiDB:M747DRAFT_255390"/>
<evidence type="ECO:0000256" key="4">
    <source>
        <dbReference type="ARBA" id="ARBA00022692"/>
    </source>
</evidence>
<keyword evidence="11" id="KW-0808">Transferase</keyword>
<feature type="transmembrane region" description="Helical" evidence="8">
    <location>
        <begin position="371"/>
        <end position="392"/>
    </location>
</feature>
<accession>A0A370C7Y4</accession>
<feature type="transmembrane region" description="Helical" evidence="8">
    <location>
        <begin position="348"/>
        <end position="365"/>
    </location>
</feature>
<dbReference type="PROSITE" id="PS50850">
    <property type="entry name" value="MFS"/>
    <property type="match status" value="1"/>
</dbReference>
<dbReference type="PANTHER" id="PTHR23501">
    <property type="entry name" value="MAJOR FACILITATOR SUPERFAMILY"/>
    <property type="match status" value="1"/>
</dbReference>
<keyword evidence="5 8" id="KW-1133">Transmembrane helix</keyword>
<keyword evidence="9" id="KW-0732">Signal</keyword>
<dbReference type="InterPro" id="IPR020846">
    <property type="entry name" value="MFS_dom"/>
</dbReference>
<dbReference type="PANTHER" id="PTHR23501:SF187">
    <property type="entry name" value="MAJOR FACILITATOR SUPERFAMILY (MFS) PROFILE DOMAIN-CONTAINING PROTEIN"/>
    <property type="match status" value="1"/>
</dbReference>
<feature type="transmembrane region" description="Helical" evidence="8">
    <location>
        <begin position="485"/>
        <end position="508"/>
    </location>
</feature>
<evidence type="ECO:0000256" key="7">
    <source>
        <dbReference type="ARBA" id="ARBA00023180"/>
    </source>
</evidence>
<evidence type="ECO:0000256" key="8">
    <source>
        <dbReference type="SAM" id="Phobius"/>
    </source>
</evidence>
<evidence type="ECO:0000256" key="1">
    <source>
        <dbReference type="ARBA" id="ARBA00004141"/>
    </source>
</evidence>
<dbReference type="AlphaFoldDB" id="A0A370C7Y4"/>
<feature type="chain" id="PRO_5016753096" evidence="9">
    <location>
        <begin position="31"/>
        <end position="561"/>
    </location>
</feature>
<reference evidence="11 12" key="1">
    <citation type="submission" date="2018-07" db="EMBL/GenBank/DDBJ databases">
        <title>Section-level genome sequencing of Aspergillus section Nigri to investigate inter- and intra-species variation.</title>
        <authorList>
            <consortium name="DOE Joint Genome Institute"/>
            <person name="Vesth T.C."/>
            <person name="Nybo J.L."/>
            <person name="Theobald S."/>
            <person name="Frisvad J.C."/>
            <person name="Larsen T.O."/>
            <person name="Nielsen K.F."/>
            <person name="Hoof J.B."/>
            <person name="Brandl J."/>
            <person name="Salamov A."/>
            <person name="Riley R."/>
            <person name="Gladden J.M."/>
            <person name="Phatale P."/>
            <person name="Nielsen M.T."/>
            <person name="Lyhne E.K."/>
            <person name="Kogle M.E."/>
            <person name="Strasser K."/>
            <person name="McDonnell E."/>
            <person name="Barry K."/>
            <person name="Clum A."/>
            <person name="Chen C."/>
            <person name="Nolan M."/>
            <person name="Sandor L."/>
            <person name="Kuo A."/>
            <person name="Lipzen A."/>
            <person name="Hainaut M."/>
            <person name="Drula E."/>
            <person name="Tsang A."/>
            <person name="Magnuson J.K."/>
            <person name="Henrissat B."/>
            <person name="Wiebenga A."/>
            <person name="Simmons B.A."/>
            <person name="Makela M.R."/>
            <person name="De vries R.P."/>
            <person name="Grigoriev I.V."/>
            <person name="Mortensen U.H."/>
            <person name="Baker S.E."/>
            <person name="Andersen M.R."/>
        </authorList>
    </citation>
    <scope>NUCLEOTIDE SEQUENCE [LARGE SCALE GENOMIC DNA]</scope>
    <source>
        <strain evidence="11 12">ATCC 13496</strain>
    </source>
</reference>
<comment type="similarity">
    <text evidence="2">Belongs to the major facilitator superfamily.</text>
</comment>
<dbReference type="GO" id="GO:0005886">
    <property type="term" value="C:plasma membrane"/>
    <property type="evidence" value="ECO:0007669"/>
    <property type="project" value="TreeGrafter"/>
</dbReference>
<dbReference type="PRINTS" id="PR01036">
    <property type="entry name" value="TCRTETB"/>
</dbReference>
<dbReference type="GO" id="GO:0022857">
    <property type="term" value="F:transmembrane transporter activity"/>
    <property type="evidence" value="ECO:0007669"/>
    <property type="project" value="InterPro"/>
</dbReference>
<dbReference type="InterPro" id="IPR036259">
    <property type="entry name" value="MFS_trans_sf"/>
</dbReference>
<comment type="subcellular location">
    <subcellularLocation>
        <location evidence="1">Membrane</location>
        <topology evidence="1">Multi-pass membrane protein</topology>
    </subcellularLocation>
</comment>
<evidence type="ECO:0000259" key="10">
    <source>
        <dbReference type="PROSITE" id="PS50850"/>
    </source>
</evidence>
<dbReference type="Pfam" id="PF07690">
    <property type="entry name" value="MFS_1"/>
    <property type="match status" value="1"/>
</dbReference>
<evidence type="ECO:0000256" key="5">
    <source>
        <dbReference type="ARBA" id="ARBA00022989"/>
    </source>
</evidence>
<dbReference type="Proteomes" id="UP000253845">
    <property type="component" value="Unassembled WGS sequence"/>
</dbReference>
<feature type="transmembrane region" description="Helical" evidence="8">
    <location>
        <begin position="141"/>
        <end position="164"/>
    </location>
</feature>
<keyword evidence="4 8" id="KW-0812">Transmembrane</keyword>
<feature type="transmembrane region" description="Helical" evidence="8">
    <location>
        <begin position="84"/>
        <end position="109"/>
    </location>
</feature>
<evidence type="ECO:0000313" key="11">
    <source>
        <dbReference type="EMBL" id="RDH23269.1"/>
    </source>
</evidence>
<evidence type="ECO:0000256" key="9">
    <source>
        <dbReference type="SAM" id="SignalP"/>
    </source>
</evidence>
<feature type="transmembrane region" description="Helical" evidence="8">
    <location>
        <begin position="316"/>
        <end position="336"/>
    </location>
</feature>
<keyword evidence="7" id="KW-0325">Glycoprotein</keyword>
<proteinExistence type="inferred from homology"/>
<dbReference type="Gene3D" id="1.20.1720.10">
    <property type="entry name" value="Multidrug resistance protein D"/>
    <property type="match status" value="1"/>
</dbReference>
<sequence>METHPHPPYKHPITFWLVFLSLCLLSFVSALDGAIISTALPKVTTSLGGETDYIWIANSFTIAQTIIQPFLAQLCDIYGRRNPILISVALFLLGSGLAGGASTVGQLIGGRTVQGLGSGGIYILVDLIVCDLVPQRERGQYLGIVLSLAAVGAVLGPVLGGALAQANWRWVFYLNLPLAGPVLLFMLFFLRLDVPQPSSSPSLLRIDWPGNILFAGCILSQLLALVGGGTLHPWSSPSTLIPLIIGIAGWILFHIYEALPARWCPHPCMPPHLFATRNSLLGFVLAFDAALLMQWTLYFLPIYFQGVQRKSPLTSGIDLLPCSAFLIPFAMVAGTIMSRTGLCRPLHFIGFAALSLALGLFTPLSAHSPRAAWVCVQLPAALGQGFLATTILPAIQSSLGPNDIASSTGVYAFLRSLAFVWGSTAPGIVFNARVDVYARRITTDEKLRERLLDGRAYGAAAEFAGSWGAGLDVVQREQVREVYRLALRTVWFVGLAFALVGVVVGLGMGRVVLQGGLEENGYGLKEKGDEKVVDGREGSNRVEEVFHAVETGKREETGGRA</sequence>
<dbReference type="InterPro" id="IPR011701">
    <property type="entry name" value="MFS"/>
</dbReference>
<evidence type="ECO:0000313" key="12">
    <source>
        <dbReference type="Proteomes" id="UP000253845"/>
    </source>
</evidence>
<feature type="transmembrane region" description="Helical" evidence="8">
    <location>
        <begin position="280"/>
        <end position="304"/>
    </location>
</feature>
<evidence type="ECO:0000256" key="3">
    <source>
        <dbReference type="ARBA" id="ARBA00022448"/>
    </source>
</evidence>
<feature type="domain" description="Major facilitator superfamily (MFS) profile" evidence="10">
    <location>
        <begin position="18"/>
        <end position="513"/>
    </location>
</feature>